<dbReference type="OrthoDB" id="6087881at2"/>
<gene>
    <name evidence="2" type="ORF">C4K68_18155</name>
</gene>
<evidence type="ECO:0000313" key="3">
    <source>
        <dbReference type="Proteomes" id="UP000238196"/>
    </source>
</evidence>
<keyword evidence="1" id="KW-0732">Signal</keyword>
<sequence length="178" mass="20230">MSKAVRWSMVWVLCLLAGWARADSISSFYGDYLGHVEESGENTRDLRVSIHPLADNPQAFNLSWTTVVYRNGRAVSHFQNEASFTATHKPNVFASAMKTNVFGRKIPHDPLQGEPYLWARIKDKTLCVYALIIDEEGTYELQTYERTLTAQGMQLHYVSMSDNVLRRELDATLTKVSP</sequence>
<organism evidence="2 3">
    <name type="scientific">Proteobacteria bacterium 228</name>
    <dbReference type="NCBI Taxonomy" id="2083153"/>
    <lineage>
        <taxon>Bacteria</taxon>
        <taxon>Pseudomonadati</taxon>
        <taxon>Pseudomonadota</taxon>
    </lineage>
</organism>
<comment type="caution">
    <text evidence="2">The sequence shown here is derived from an EMBL/GenBank/DDBJ whole genome shotgun (WGS) entry which is preliminary data.</text>
</comment>
<dbReference type="AlphaFoldDB" id="A0A2S5KM78"/>
<proteinExistence type="predicted"/>
<feature type="chain" id="PRO_5015651726" evidence="1">
    <location>
        <begin position="23"/>
        <end position="178"/>
    </location>
</feature>
<evidence type="ECO:0000313" key="2">
    <source>
        <dbReference type="EMBL" id="PPC75898.1"/>
    </source>
</evidence>
<protein>
    <submittedName>
        <fullName evidence="2">Uncharacterized protein</fullName>
    </submittedName>
</protein>
<dbReference type="EMBL" id="PRLP01000063">
    <property type="protein sequence ID" value="PPC75898.1"/>
    <property type="molecule type" value="Genomic_DNA"/>
</dbReference>
<accession>A0A2S5KM78</accession>
<name>A0A2S5KM78_9PROT</name>
<evidence type="ECO:0000256" key="1">
    <source>
        <dbReference type="SAM" id="SignalP"/>
    </source>
</evidence>
<reference evidence="2 3" key="1">
    <citation type="submission" date="2018-02" db="EMBL/GenBank/DDBJ databases">
        <title>novel marine gammaproteobacteria from coastal saline agro ecosystem.</title>
        <authorList>
            <person name="Krishnan R."/>
            <person name="Ramesh Kumar N."/>
        </authorList>
    </citation>
    <scope>NUCLEOTIDE SEQUENCE [LARGE SCALE GENOMIC DNA]</scope>
    <source>
        <strain evidence="2 3">228</strain>
    </source>
</reference>
<dbReference type="Proteomes" id="UP000238196">
    <property type="component" value="Unassembled WGS sequence"/>
</dbReference>
<feature type="signal peptide" evidence="1">
    <location>
        <begin position="1"/>
        <end position="22"/>
    </location>
</feature>